<name>A0ACC1NJU2_9HYPO</name>
<comment type="caution">
    <text evidence="1">The sequence shown here is derived from an EMBL/GenBank/DDBJ whole genome shotgun (WGS) entry which is preliminary data.</text>
</comment>
<sequence length="86" mass="9573">MLATYIDREDIFSEVAKKSRDLINVADADGRTTVMYAAFLGHTVIARELVDKYGAQLGHKDQGETVRSSWRSALEQRDCLAVGNVQ</sequence>
<dbReference type="Proteomes" id="UP001143910">
    <property type="component" value="Unassembled WGS sequence"/>
</dbReference>
<evidence type="ECO:0000313" key="1">
    <source>
        <dbReference type="EMBL" id="KAJ2979210.1"/>
    </source>
</evidence>
<keyword evidence="2" id="KW-1185">Reference proteome</keyword>
<dbReference type="EMBL" id="JANJQO010000304">
    <property type="protein sequence ID" value="KAJ2979210.1"/>
    <property type="molecule type" value="Genomic_DNA"/>
</dbReference>
<reference evidence="1" key="1">
    <citation type="submission" date="2022-08" db="EMBL/GenBank/DDBJ databases">
        <title>Genome Sequence of Lecanicillium fungicola.</title>
        <authorList>
            <person name="Buettner E."/>
        </authorList>
    </citation>
    <scope>NUCLEOTIDE SEQUENCE</scope>
    <source>
        <strain evidence="1">Babe33</strain>
    </source>
</reference>
<accession>A0ACC1NJU2</accession>
<organism evidence="1 2">
    <name type="scientific">Zarea fungicola</name>
    <dbReference type="NCBI Taxonomy" id="93591"/>
    <lineage>
        <taxon>Eukaryota</taxon>
        <taxon>Fungi</taxon>
        <taxon>Dikarya</taxon>
        <taxon>Ascomycota</taxon>
        <taxon>Pezizomycotina</taxon>
        <taxon>Sordariomycetes</taxon>
        <taxon>Hypocreomycetidae</taxon>
        <taxon>Hypocreales</taxon>
        <taxon>Cordycipitaceae</taxon>
        <taxon>Zarea</taxon>
    </lineage>
</organism>
<evidence type="ECO:0000313" key="2">
    <source>
        <dbReference type="Proteomes" id="UP001143910"/>
    </source>
</evidence>
<proteinExistence type="predicted"/>
<protein>
    <submittedName>
        <fullName evidence="1">Uncharacterized protein</fullName>
    </submittedName>
</protein>
<gene>
    <name evidence="1" type="ORF">NQ176_g3386</name>
</gene>